<sequence>MQDFGSEKEAEDSQVPPISKSTRWETIAPSEETQPTLEPTLVDRIRTRALGDPSNPKARMVSLYHGDLLQ</sequence>
<reference evidence="2 3" key="1">
    <citation type="submission" date="2019-05" db="EMBL/GenBank/DDBJ databases">
        <title>Another draft genome of Portunus trituberculatus and its Hox gene families provides insights of decapod evolution.</title>
        <authorList>
            <person name="Jeong J.-H."/>
            <person name="Song I."/>
            <person name="Kim S."/>
            <person name="Choi T."/>
            <person name="Kim D."/>
            <person name="Ryu S."/>
            <person name="Kim W."/>
        </authorList>
    </citation>
    <scope>NUCLEOTIDE SEQUENCE [LARGE SCALE GENOMIC DNA]</scope>
    <source>
        <tissue evidence="2">Muscle</tissue>
    </source>
</reference>
<organism evidence="2 3">
    <name type="scientific">Portunus trituberculatus</name>
    <name type="common">Swimming crab</name>
    <name type="synonym">Neptunus trituberculatus</name>
    <dbReference type="NCBI Taxonomy" id="210409"/>
    <lineage>
        <taxon>Eukaryota</taxon>
        <taxon>Metazoa</taxon>
        <taxon>Ecdysozoa</taxon>
        <taxon>Arthropoda</taxon>
        <taxon>Crustacea</taxon>
        <taxon>Multicrustacea</taxon>
        <taxon>Malacostraca</taxon>
        <taxon>Eumalacostraca</taxon>
        <taxon>Eucarida</taxon>
        <taxon>Decapoda</taxon>
        <taxon>Pleocyemata</taxon>
        <taxon>Brachyura</taxon>
        <taxon>Eubrachyura</taxon>
        <taxon>Portunoidea</taxon>
        <taxon>Portunidae</taxon>
        <taxon>Portuninae</taxon>
        <taxon>Portunus</taxon>
    </lineage>
</organism>
<dbReference type="AlphaFoldDB" id="A0A5B7G2N8"/>
<dbReference type="EMBL" id="VSRR010010431">
    <property type="protein sequence ID" value="MPC51817.1"/>
    <property type="molecule type" value="Genomic_DNA"/>
</dbReference>
<comment type="caution">
    <text evidence="2">The sequence shown here is derived from an EMBL/GenBank/DDBJ whole genome shotgun (WGS) entry which is preliminary data.</text>
</comment>
<accession>A0A5B7G2N8</accession>
<proteinExistence type="predicted"/>
<evidence type="ECO:0000313" key="3">
    <source>
        <dbReference type="Proteomes" id="UP000324222"/>
    </source>
</evidence>
<dbReference type="Proteomes" id="UP000324222">
    <property type="component" value="Unassembled WGS sequence"/>
</dbReference>
<protein>
    <submittedName>
        <fullName evidence="2">Uncharacterized protein</fullName>
    </submittedName>
</protein>
<evidence type="ECO:0000256" key="1">
    <source>
        <dbReference type="SAM" id="MobiDB-lite"/>
    </source>
</evidence>
<gene>
    <name evidence="2" type="ORF">E2C01_045671</name>
</gene>
<feature type="region of interest" description="Disordered" evidence="1">
    <location>
        <begin position="1"/>
        <end position="38"/>
    </location>
</feature>
<keyword evidence="3" id="KW-1185">Reference proteome</keyword>
<name>A0A5B7G2N8_PORTR</name>
<evidence type="ECO:0000313" key="2">
    <source>
        <dbReference type="EMBL" id="MPC51817.1"/>
    </source>
</evidence>